<dbReference type="eggNOG" id="COG0561">
    <property type="taxonomic scope" value="Bacteria"/>
</dbReference>
<evidence type="ECO:0000313" key="2">
    <source>
        <dbReference type="Proteomes" id="UP000002432"/>
    </source>
</evidence>
<protein>
    <submittedName>
        <fullName evidence="1">Cof protein</fullName>
    </submittedName>
</protein>
<proteinExistence type="predicted"/>
<dbReference type="InterPro" id="IPR000150">
    <property type="entry name" value="Cof"/>
</dbReference>
<reference evidence="1 2" key="1">
    <citation type="journal article" date="2009" name="Appl. Environ. Microbiol.">
        <title>Three genomes from the phylum Acidobacteria provide insight into the lifestyles of these microorganisms in soils.</title>
        <authorList>
            <person name="Ward N.L."/>
            <person name="Challacombe J.F."/>
            <person name="Janssen P.H."/>
            <person name="Henrissat B."/>
            <person name="Coutinho P.M."/>
            <person name="Wu M."/>
            <person name="Xie G."/>
            <person name="Haft D.H."/>
            <person name="Sait M."/>
            <person name="Badger J."/>
            <person name="Barabote R.D."/>
            <person name="Bradley B."/>
            <person name="Brettin T.S."/>
            <person name="Brinkac L.M."/>
            <person name="Bruce D."/>
            <person name="Creasy T."/>
            <person name="Daugherty S.C."/>
            <person name="Davidsen T.M."/>
            <person name="DeBoy R.T."/>
            <person name="Detter J.C."/>
            <person name="Dodson R.J."/>
            <person name="Durkin A.S."/>
            <person name="Ganapathy A."/>
            <person name="Gwinn-Giglio M."/>
            <person name="Han C.S."/>
            <person name="Khouri H."/>
            <person name="Kiss H."/>
            <person name="Kothari S.P."/>
            <person name="Madupu R."/>
            <person name="Nelson K.E."/>
            <person name="Nelson W.C."/>
            <person name="Paulsen I."/>
            <person name="Penn K."/>
            <person name="Ren Q."/>
            <person name="Rosovitz M.J."/>
            <person name="Selengut J.D."/>
            <person name="Shrivastava S."/>
            <person name="Sullivan S.A."/>
            <person name="Tapia R."/>
            <person name="Thompson L.S."/>
            <person name="Watkins K.L."/>
            <person name="Yang Q."/>
            <person name="Yu C."/>
            <person name="Zafar N."/>
            <person name="Zhou L."/>
            <person name="Kuske C.R."/>
        </authorList>
    </citation>
    <scope>NUCLEOTIDE SEQUENCE [LARGE SCALE GENOMIC DNA]</scope>
    <source>
        <strain evidence="1 2">Ellin345</strain>
    </source>
</reference>
<dbReference type="PANTHER" id="PTHR10000:SF8">
    <property type="entry name" value="HAD SUPERFAMILY HYDROLASE-LIKE, TYPE 3"/>
    <property type="match status" value="1"/>
</dbReference>
<dbReference type="NCBIfam" id="TIGR01484">
    <property type="entry name" value="HAD-SF-IIB"/>
    <property type="match status" value="1"/>
</dbReference>
<accession>Q1IMT6</accession>
<dbReference type="EnsemblBacteria" id="ABF41814">
    <property type="protein sequence ID" value="ABF41814"/>
    <property type="gene ID" value="Acid345_2813"/>
</dbReference>
<dbReference type="RefSeq" id="WP_011523615.1">
    <property type="nucleotide sequence ID" value="NC_008009.1"/>
</dbReference>
<dbReference type="NCBIfam" id="TIGR00099">
    <property type="entry name" value="Cof-subfamily"/>
    <property type="match status" value="1"/>
</dbReference>
<dbReference type="Pfam" id="PF08282">
    <property type="entry name" value="Hydrolase_3"/>
    <property type="match status" value="1"/>
</dbReference>
<dbReference type="HOGENOM" id="CLU_044146_0_2_0"/>
<dbReference type="GO" id="GO:0016791">
    <property type="term" value="F:phosphatase activity"/>
    <property type="evidence" value="ECO:0007669"/>
    <property type="project" value="TreeGrafter"/>
</dbReference>
<dbReference type="OrthoDB" id="9781413at2"/>
<dbReference type="Gene3D" id="3.40.50.1000">
    <property type="entry name" value="HAD superfamily/HAD-like"/>
    <property type="match status" value="1"/>
</dbReference>
<dbReference type="InterPro" id="IPR006379">
    <property type="entry name" value="HAD-SF_hydro_IIB"/>
</dbReference>
<dbReference type="AlphaFoldDB" id="Q1IMT6"/>
<dbReference type="GO" id="GO:0005829">
    <property type="term" value="C:cytosol"/>
    <property type="evidence" value="ECO:0007669"/>
    <property type="project" value="TreeGrafter"/>
</dbReference>
<dbReference type="GO" id="GO:0000287">
    <property type="term" value="F:magnesium ion binding"/>
    <property type="evidence" value="ECO:0007669"/>
    <property type="project" value="TreeGrafter"/>
</dbReference>
<gene>
    <name evidence="1" type="ordered locus">Acid345_2813</name>
</gene>
<dbReference type="InterPro" id="IPR036412">
    <property type="entry name" value="HAD-like_sf"/>
</dbReference>
<dbReference type="CDD" id="cd07516">
    <property type="entry name" value="HAD_Pase"/>
    <property type="match status" value="1"/>
</dbReference>
<evidence type="ECO:0000313" key="1">
    <source>
        <dbReference type="EMBL" id="ABF41814.1"/>
    </source>
</evidence>
<organism evidence="1 2">
    <name type="scientific">Koribacter versatilis (strain Ellin345)</name>
    <dbReference type="NCBI Taxonomy" id="204669"/>
    <lineage>
        <taxon>Bacteria</taxon>
        <taxon>Pseudomonadati</taxon>
        <taxon>Acidobacteriota</taxon>
        <taxon>Terriglobia</taxon>
        <taxon>Terriglobales</taxon>
        <taxon>Candidatus Korobacteraceae</taxon>
        <taxon>Candidatus Korobacter</taxon>
    </lineage>
</organism>
<dbReference type="STRING" id="204669.Acid345_2813"/>
<dbReference type="PANTHER" id="PTHR10000">
    <property type="entry name" value="PHOSPHOSERINE PHOSPHATASE"/>
    <property type="match status" value="1"/>
</dbReference>
<dbReference type="EMBL" id="CP000360">
    <property type="protein sequence ID" value="ABF41814.1"/>
    <property type="molecule type" value="Genomic_DNA"/>
</dbReference>
<dbReference type="Gene3D" id="3.30.1240.10">
    <property type="match status" value="1"/>
</dbReference>
<dbReference type="SUPFAM" id="SSF56784">
    <property type="entry name" value="HAD-like"/>
    <property type="match status" value="1"/>
</dbReference>
<keyword evidence="2" id="KW-1185">Reference proteome</keyword>
<dbReference type="KEGG" id="aba:Acid345_2813"/>
<dbReference type="SFLD" id="SFLDS00003">
    <property type="entry name" value="Haloacid_Dehalogenase"/>
    <property type="match status" value="1"/>
</dbReference>
<dbReference type="InterPro" id="IPR023214">
    <property type="entry name" value="HAD_sf"/>
</dbReference>
<dbReference type="Proteomes" id="UP000002432">
    <property type="component" value="Chromosome"/>
</dbReference>
<sequence length="278" mass="30180">MSDAPIKLLVSDVDGTLLDPKKQLTEPVRQAVLRVKQAGLKFTIVSARPPLGTTFLIDALDITEPIACFNGALTCTPQYEILHQILLAADVATQVAQTILEHGLDLWMFRGAEWWVSKLNGPHTEGHIKLMRHEPRYLGEDVTLCARANKLVGVSDDHEAVKRCEKDVIAKCGDRVSATRSSDYYLDVTDHDANKGNAVVQLAKLMDIPLENVATIGDMPTDMFMFAKSGMSIAMGNASDEVKAAATFTTTSNAEGGYVKAMDEIVLPRVAQRAGAQG</sequence>
<name>Q1IMT6_KORVE</name>
<dbReference type="SFLD" id="SFLDG01140">
    <property type="entry name" value="C2.B:_Phosphomannomutase_and_P"/>
    <property type="match status" value="1"/>
</dbReference>